<evidence type="ECO:0000256" key="1">
    <source>
        <dbReference type="SAM" id="MobiDB-lite"/>
    </source>
</evidence>
<evidence type="ECO:0000313" key="3">
    <source>
        <dbReference type="EMBL" id="KAE8264789.1"/>
    </source>
</evidence>
<feature type="compositionally biased region" description="Low complexity" evidence="1">
    <location>
        <begin position="274"/>
        <end position="288"/>
    </location>
</feature>
<evidence type="ECO:0000259" key="2">
    <source>
        <dbReference type="Pfam" id="PF25534"/>
    </source>
</evidence>
<sequence>MSQEESISEVTIRGIRCKLALQSKRDQPLHLYGVVQDDETSVTCFVEAMEGEAFQITVNFDDPIAARRLHIYVGGRFLQTMHAMAGEGNRIIDRAQDSDFGWRALGNTDDFISTDDDKSSSVLKDEDTLAEFGVIRVDVQQLLRVENTRPAGWTSGVDSSKSVPGASILGPPVIYEKIKKAIGSLDARLGDPVETITRPCLYGVPDPSAKPCTFRFVCLSRLGLQLRDFVPHEEVVAERERQRERAKRAREEARLEAEESQLMERVERIKRQRASLNAEASTSASSSSQINVKPDPDRVPFDFNTGGRSNEDPLVVDDSD</sequence>
<reference evidence="3" key="1">
    <citation type="submission" date="2016-04" db="EMBL/GenBank/DDBJ databases">
        <authorList>
            <person name="Nguyen H.D."/>
            <person name="Samba Siva P."/>
            <person name="Cullis J."/>
            <person name="Levesque C.A."/>
            <person name="Hambleton S."/>
        </authorList>
    </citation>
    <scope>NUCLEOTIDE SEQUENCE</scope>
    <source>
        <strain evidence="3">DAOMC 236422</strain>
    </source>
</reference>
<dbReference type="AlphaFoldDB" id="A0A8X7N2Z6"/>
<feature type="region of interest" description="Disordered" evidence="1">
    <location>
        <begin position="273"/>
        <end position="320"/>
    </location>
</feature>
<comment type="caution">
    <text evidence="3">The sequence shown here is derived from an EMBL/GenBank/DDBJ whole genome shotgun (WGS) entry which is preliminary data.</text>
</comment>
<dbReference type="Proteomes" id="UP000078113">
    <property type="component" value="Unassembled WGS sequence"/>
</dbReference>
<organism evidence="3 4">
    <name type="scientific">Tilletia walkeri</name>
    <dbReference type="NCBI Taxonomy" id="117179"/>
    <lineage>
        <taxon>Eukaryota</taxon>
        <taxon>Fungi</taxon>
        <taxon>Dikarya</taxon>
        <taxon>Basidiomycota</taxon>
        <taxon>Ustilaginomycotina</taxon>
        <taxon>Exobasidiomycetes</taxon>
        <taxon>Tilletiales</taxon>
        <taxon>Tilletiaceae</taxon>
        <taxon>Tilletia</taxon>
    </lineage>
</organism>
<protein>
    <recommendedName>
        <fullName evidence="2">DUF7918 domain-containing protein</fullName>
    </recommendedName>
</protein>
<dbReference type="EMBL" id="LWDG02000502">
    <property type="protein sequence ID" value="KAE8264789.1"/>
    <property type="molecule type" value="Genomic_DNA"/>
</dbReference>
<feature type="domain" description="DUF7918" evidence="2">
    <location>
        <begin position="26"/>
        <end position="159"/>
    </location>
</feature>
<reference evidence="3" key="2">
    <citation type="journal article" date="2019" name="IMA Fungus">
        <title>Genome sequencing and comparison of five Tilletia species to identify candidate genes for the detection of regulated species infecting wheat.</title>
        <authorList>
            <person name="Nguyen H.D.T."/>
            <person name="Sultana T."/>
            <person name="Kesanakurti P."/>
            <person name="Hambleton S."/>
        </authorList>
    </citation>
    <scope>NUCLEOTIDE SEQUENCE</scope>
    <source>
        <strain evidence="3">DAOMC 236422</strain>
    </source>
</reference>
<name>A0A8X7N2Z6_9BASI</name>
<keyword evidence="4" id="KW-1185">Reference proteome</keyword>
<dbReference type="Pfam" id="PF25534">
    <property type="entry name" value="DUF7918"/>
    <property type="match status" value="1"/>
</dbReference>
<gene>
    <name evidence="3" type="ORF">A4X09_0g6858</name>
</gene>
<proteinExistence type="predicted"/>
<evidence type="ECO:0000313" key="4">
    <source>
        <dbReference type="Proteomes" id="UP000078113"/>
    </source>
</evidence>
<accession>A0A8X7N2Z6</accession>
<dbReference type="InterPro" id="IPR057678">
    <property type="entry name" value="DUF7918"/>
</dbReference>